<dbReference type="InterPro" id="IPR036749">
    <property type="entry name" value="Expansin_CBD_sf"/>
</dbReference>
<dbReference type="VEuPathDB" id="FungiDB:BDV34DRAFT_186577"/>
<dbReference type="InterPro" id="IPR051477">
    <property type="entry name" value="Expansin_CellWall"/>
</dbReference>
<proteinExistence type="predicted"/>
<dbReference type="OMA" id="QMWASSS"/>
<organism evidence="5 6">
    <name type="scientific">Aspergillus parasiticus</name>
    <dbReference type="NCBI Taxonomy" id="5067"/>
    <lineage>
        <taxon>Eukaryota</taxon>
        <taxon>Fungi</taxon>
        <taxon>Dikarya</taxon>
        <taxon>Ascomycota</taxon>
        <taxon>Pezizomycotina</taxon>
        <taxon>Eurotiomycetes</taxon>
        <taxon>Eurotiomycetidae</taxon>
        <taxon>Eurotiales</taxon>
        <taxon>Aspergillaceae</taxon>
        <taxon>Aspergillus</taxon>
        <taxon>Aspergillus subgen. Circumdati</taxon>
    </lineage>
</organism>
<feature type="domain" description="Expansin-like EG45" evidence="4">
    <location>
        <begin position="244"/>
        <end position="331"/>
    </location>
</feature>
<dbReference type="AlphaFoldDB" id="A0A5N6DYS4"/>
<dbReference type="PROSITE" id="PS50842">
    <property type="entry name" value="EXPANSIN_EG45"/>
    <property type="match status" value="1"/>
</dbReference>
<feature type="compositionally biased region" description="Low complexity" evidence="2">
    <location>
        <begin position="151"/>
        <end position="170"/>
    </location>
</feature>
<dbReference type="SUPFAM" id="SSF49590">
    <property type="entry name" value="PHL pollen allergen"/>
    <property type="match status" value="1"/>
</dbReference>
<dbReference type="CDD" id="cd22271">
    <property type="entry name" value="DPBB_EXP_N-like"/>
    <property type="match status" value="1"/>
</dbReference>
<keyword evidence="1 3" id="KW-0732">Signal</keyword>
<evidence type="ECO:0000256" key="2">
    <source>
        <dbReference type="SAM" id="MobiDB-lite"/>
    </source>
</evidence>
<dbReference type="InterPro" id="IPR049818">
    <property type="entry name" value="Expansin_EXLX1-like"/>
</dbReference>
<accession>A0A5N6DYS4</accession>
<dbReference type="PANTHER" id="PTHR31836">
    <property type="match status" value="1"/>
</dbReference>
<dbReference type="Gene3D" id="2.60.40.760">
    <property type="entry name" value="Expansin, cellulose-binding-like domain"/>
    <property type="match status" value="1"/>
</dbReference>
<evidence type="ECO:0000256" key="1">
    <source>
        <dbReference type="ARBA" id="ARBA00022729"/>
    </source>
</evidence>
<evidence type="ECO:0000313" key="6">
    <source>
        <dbReference type="Proteomes" id="UP000326532"/>
    </source>
</evidence>
<feature type="signal peptide" evidence="3">
    <location>
        <begin position="1"/>
        <end position="22"/>
    </location>
</feature>
<feature type="compositionally biased region" description="Low complexity" evidence="2">
    <location>
        <begin position="119"/>
        <end position="135"/>
    </location>
</feature>
<dbReference type="InterPro" id="IPR007112">
    <property type="entry name" value="Expansin/allergen_DPBB_dom"/>
</dbReference>
<name>A0A5N6DYS4_ASPPA</name>
<sequence length="427" mass="43438">MKYQRLASLGLAALSVTGSVSASPLIRHEGESVCPSGYTQSVYYVTVTASSTPVSTSSAEPTTTIESTSTVTETTVITPEIPFQSPTSTSVGIPAPVESAAPVETPSPAETPAPVKTNTPVEPTTSSSTTETPVVAPTIATPSTTADVQPTEVVAEPSTSSSSTEEPTATPIAAETPSTTVDVQPTTAAAAPTTKQLKQSTTSTAAPAASATSSSTSSSSGSSSSSSSESNSGEATFYGGNLSGGACSFTGYTLPSNLFGTALGSPRWDNAAECGACVAVTGPNGNTIKAMIVDKCPECDSNHLDLFQSTFTELADISKGVIDITWNYVSCDIDTPLKLKNKEGTSAYWFSMQVVNANEAVTSLEVSTDGGSTWQSTTRSDYNYFENSSGFGTATVDVRVTGKSGKVVTVNNVSVSSGVEVTAGGNV</sequence>
<protein>
    <recommendedName>
        <fullName evidence="4">Expansin-like EG45 domain-containing protein</fullName>
    </recommendedName>
</protein>
<feature type="chain" id="PRO_5025013344" description="Expansin-like EG45 domain-containing protein" evidence="3">
    <location>
        <begin position="23"/>
        <end position="427"/>
    </location>
</feature>
<dbReference type="EMBL" id="ML734942">
    <property type="protein sequence ID" value="KAB8210361.1"/>
    <property type="molecule type" value="Genomic_DNA"/>
</dbReference>
<dbReference type="SUPFAM" id="SSF50685">
    <property type="entry name" value="Barwin-like endoglucanases"/>
    <property type="match status" value="1"/>
</dbReference>
<dbReference type="Proteomes" id="UP000326532">
    <property type="component" value="Unassembled WGS sequence"/>
</dbReference>
<gene>
    <name evidence="5" type="ORF">BDV34DRAFT_186577</name>
</gene>
<feature type="region of interest" description="Disordered" evidence="2">
    <location>
        <begin position="81"/>
        <end position="234"/>
    </location>
</feature>
<reference evidence="5 6" key="1">
    <citation type="submission" date="2019-04" db="EMBL/GenBank/DDBJ databases">
        <title>Fungal friends and foes A comparative genomics study of 23 Aspergillus species from section Flavi.</title>
        <authorList>
            <consortium name="DOE Joint Genome Institute"/>
            <person name="Kjaerbolling I."/>
            <person name="Vesth T.C."/>
            <person name="Frisvad J.C."/>
            <person name="Nybo J.L."/>
            <person name="Theobald S."/>
            <person name="Kildgaard S."/>
            <person name="Petersen T.I."/>
            <person name="Kuo A."/>
            <person name="Sato A."/>
            <person name="Lyhne E.K."/>
            <person name="Kogle M.E."/>
            <person name="Wiebenga A."/>
            <person name="Kun R.S."/>
            <person name="Lubbers R.J."/>
            <person name="Makela M.R."/>
            <person name="Barry K."/>
            <person name="Chovatia M."/>
            <person name="Clum A."/>
            <person name="Daum C."/>
            <person name="Haridas S."/>
            <person name="He G."/>
            <person name="LaButti K."/>
            <person name="Lipzen A."/>
            <person name="Mondo S."/>
            <person name="Pangilinan J."/>
            <person name="Riley R."/>
            <person name="Salamov A."/>
            <person name="Simmons B.A."/>
            <person name="Magnuson J.K."/>
            <person name="Henrissat B."/>
            <person name="Mortensen U.H."/>
            <person name="Larsen T.O."/>
            <person name="De vries R.P."/>
            <person name="Grigoriev I.V."/>
            <person name="Machida M."/>
            <person name="Baker S.E."/>
            <person name="Andersen M.R."/>
        </authorList>
    </citation>
    <scope>NUCLEOTIDE SEQUENCE [LARGE SCALE GENOMIC DNA]</scope>
    <source>
        <strain evidence="5 6">CBS 117618</strain>
    </source>
</reference>
<dbReference type="NCBIfam" id="NF041144">
    <property type="entry name" value="expansin_EXLX1"/>
    <property type="match status" value="1"/>
</dbReference>
<evidence type="ECO:0000259" key="4">
    <source>
        <dbReference type="PROSITE" id="PS50842"/>
    </source>
</evidence>
<dbReference type="PANTHER" id="PTHR31836:SF21">
    <property type="entry name" value="EXPANSIN-LIKE PROTEIN 7"/>
    <property type="match status" value="1"/>
</dbReference>
<dbReference type="InterPro" id="IPR036908">
    <property type="entry name" value="RlpA-like_sf"/>
</dbReference>
<dbReference type="Gene3D" id="2.40.40.10">
    <property type="entry name" value="RlpA-like domain"/>
    <property type="match status" value="1"/>
</dbReference>
<evidence type="ECO:0000256" key="3">
    <source>
        <dbReference type="SAM" id="SignalP"/>
    </source>
</evidence>
<keyword evidence="6" id="KW-1185">Reference proteome</keyword>
<feature type="compositionally biased region" description="Low complexity" evidence="2">
    <location>
        <begin position="185"/>
        <end position="234"/>
    </location>
</feature>
<evidence type="ECO:0000313" key="5">
    <source>
        <dbReference type="EMBL" id="KAB8210361.1"/>
    </source>
</evidence>